<dbReference type="OrthoDB" id="9799053at2"/>
<reference evidence="2 3" key="1">
    <citation type="submission" date="2018-11" db="EMBL/GenBank/DDBJ databases">
        <title>Genomic Encyclopedia of Type Strains, Phase IV (KMG-IV): sequencing the most valuable type-strain genomes for metagenomic binning, comparative biology and taxonomic classification.</title>
        <authorList>
            <person name="Goeker M."/>
        </authorList>
    </citation>
    <scope>NUCLEOTIDE SEQUENCE [LARGE SCALE GENOMIC DNA]</scope>
    <source>
        <strain evidence="2 3">DSM 100275</strain>
    </source>
</reference>
<feature type="domain" description="(S)-ureidoglycine aminohydrolase cupin" evidence="1">
    <location>
        <begin position="24"/>
        <end position="96"/>
    </location>
</feature>
<protein>
    <recommendedName>
        <fullName evidence="1">(S)-ureidoglycine aminohydrolase cupin domain-containing protein</fullName>
    </recommendedName>
</protein>
<dbReference type="AlphaFoldDB" id="A0A3N1XWK7"/>
<dbReference type="SUPFAM" id="SSF51182">
    <property type="entry name" value="RmlC-like cupins"/>
    <property type="match status" value="1"/>
</dbReference>
<evidence type="ECO:0000259" key="1">
    <source>
        <dbReference type="Pfam" id="PF05899"/>
    </source>
</evidence>
<dbReference type="CDD" id="cd02227">
    <property type="entry name" value="cupin_TM1112-like"/>
    <property type="match status" value="1"/>
</dbReference>
<sequence>MTEPTREAGGGIHLTRDPSARTLAELGVETWPVWTCGVSTFPWTYDATETCYLLEGEVVVTPDGGAPVRIRAGDLVTFPAGLSCTWEVRRPVRKHYRFED</sequence>
<dbReference type="Gene3D" id="2.60.120.10">
    <property type="entry name" value="Jelly Rolls"/>
    <property type="match status" value="1"/>
</dbReference>
<dbReference type="InterPro" id="IPR011051">
    <property type="entry name" value="RmlC_Cupin_sf"/>
</dbReference>
<keyword evidence="3" id="KW-1185">Reference proteome</keyword>
<proteinExistence type="predicted"/>
<dbReference type="Proteomes" id="UP000276634">
    <property type="component" value="Unassembled WGS sequence"/>
</dbReference>
<organism evidence="2 3">
    <name type="scientific">Inmirania thermothiophila</name>
    <dbReference type="NCBI Taxonomy" id="1750597"/>
    <lineage>
        <taxon>Bacteria</taxon>
        <taxon>Pseudomonadati</taxon>
        <taxon>Pseudomonadota</taxon>
        <taxon>Gammaproteobacteria</taxon>
        <taxon>Chromatiales</taxon>
        <taxon>Ectothiorhodospiraceae</taxon>
        <taxon>Inmirania</taxon>
    </lineage>
</organism>
<accession>A0A3N1XWK7</accession>
<comment type="caution">
    <text evidence="2">The sequence shown here is derived from an EMBL/GenBank/DDBJ whole genome shotgun (WGS) entry which is preliminary data.</text>
</comment>
<dbReference type="PANTHER" id="PTHR33271:SF22">
    <property type="entry name" value="OS04G0445200 PROTEIN"/>
    <property type="match status" value="1"/>
</dbReference>
<evidence type="ECO:0000313" key="2">
    <source>
        <dbReference type="EMBL" id="ROR29582.1"/>
    </source>
</evidence>
<gene>
    <name evidence="2" type="ORF">EDC57_2253</name>
</gene>
<dbReference type="InterPro" id="IPR008579">
    <property type="entry name" value="UGlyAH_Cupin_dom"/>
</dbReference>
<dbReference type="EMBL" id="RJVI01000003">
    <property type="protein sequence ID" value="ROR29582.1"/>
    <property type="molecule type" value="Genomic_DNA"/>
</dbReference>
<dbReference type="PANTHER" id="PTHR33271">
    <property type="entry name" value="OS04G0445200 PROTEIN"/>
    <property type="match status" value="1"/>
</dbReference>
<dbReference type="RefSeq" id="WP_123401992.1">
    <property type="nucleotide sequence ID" value="NZ_RJVI01000003.1"/>
</dbReference>
<dbReference type="InterPro" id="IPR014710">
    <property type="entry name" value="RmlC-like_jellyroll"/>
</dbReference>
<name>A0A3N1XWK7_9GAMM</name>
<evidence type="ECO:0000313" key="3">
    <source>
        <dbReference type="Proteomes" id="UP000276634"/>
    </source>
</evidence>
<dbReference type="Pfam" id="PF05899">
    <property type="entry name" value="Cupin_3"/>
    <property type="match status" value="1"/>
</dbReference>